<keyword evidence="6" id="KW-0833">Ubl conjugation pathway</keyword>
<dbReference type="PROSITE" id="PS50089">
    <property type="entry name" value="ZF_RING_2"/>
    <property type="match status" value="1"/>
</dbReference>
<evidence type="ECO:0000259" key="9">
    <source>
        <dbReference type="PROSITE" id="PS50089"/>
    </source>
</evidence>
<dbReference type="Proteomes" id="UP000239757">
    <property type="component" value="Unassembled WGS sequence"/>
</dbReference>
<dbReference type="Pfam" id="PF13639">
    <property type="entry name" value="zf-RING_2"/>
    <property type="match status" value="1"/>
</dbReference>
<dbReference type="InterPro" id="IPR001841">
    <property type="entry name" value="Znf_RING"/>
</dbReference>
<keyword evidence="5 8" id="KW-0863">Zinc-finger</keyword>
<evidence type="ECO:0000256" key="8">
    <source>
        <dbReference type="PROSITE-ProRule" id="PRU00175"/>
    </source>
</evidence>
<protein>
    <recommendedName>
        <fullName evidence="2">RING-type E3 ubiquitin transferase</fullName>
        <ecNumber evidence="2">2.3.2.27</ecNumber>
    </recommendedName>
</protein>
<sequence length="220" mass="24990">MKSLSANEALAPLAKVEAPDLEGPNLEIVMLQNNFLVGGRLDSRDRFSDWRLDIDSMSYEQLLELGEKIGHVNTGLKEDEISRCLRKMKGSVMNDLPVSVNMNVDRKCSICQPSYIARRTVNSETLSFLDSDSAFISSRPEPDFFGSRYYRHARHPSPEGLAEVCPHLTLTFKSYYEEYEANEEMGKLYCGHSFHIQCIKQWLVHKNTCPVCKTEATAQC</sequence>
<accession>A0A2P5X7Q4</accession>
<dbReference type="Gene3D" id="3.30.40.10">
    <property type="entry name" value="Zinc/RING finger domain, C3HC4 (zinc finger)"/>
    <property type="match status" value="1"/>
</dbReference>
<comment type="catalytic activity">
    <reaction evidence="1">
        <text>S-ubiquitinyl-[E2 ubiquitin-conjugating enzyme]-L-cysteine + [acceptor protein]-L-lysine = [E2 ubiquitin-conjugating enzyme]-L-cysteine + N(6)-ubiquitinyl-[acceptor protein]-L-lysine.</text>
        <dbReference type="EC" id="2.3.2.27"/>
    </reaction>
</comment>
<evidence type="ECO:0000256" key="7">
    <source>
        <dbReference type="ARBA" id="ARBA00022833"/>
    </source>
</evidence>
<evidence type="ECO:0000256" key="5">
    <source>
        <dbReference type="ARBA" id="ARBA00022771"/>
    </source>
</evidence>
<keyword evidence="7" id="KW-0862">Zinc</keyword>
<evidence type="ECO:0000313" key="11">
    <source>
        <dbReference type="Proteomes" id="UP000239757"/>
    </source>
</evidence>
<feature type="domain" description="RING-type" evidence="9">
    <location>
        <begin position="190"/>
        <end position="213"/>
    </location>
</feature>
<dbReference type="PANTHER" id="PTHR22937">
    <property type="entry name" value="E3 UBIQUITIN-PROTEIN LIGASE RNF165"/>
    <property type="match status" value="1"/>
</dbReference>
<dbReference type="EMBL" id="KZ665506">
    <property type="protein sequence ID" value="PPR99363.1"/>
    <property type="molecule type" value="Genomic_DNA"/>
</dbReference>
<reference evidence="10 11" key="1">
    <citation type="submission" date="2015-01" db="EMBL/GenBank/DDBJ databases">
        <title>Genome of allotetraploid Gossypium barbadense reveals genomic plasticity and fiber elongation in cotton evolution.</title>
        <authorList>
            <person name="Chen X."/>
            <person name="Liu X."/>
            <person name="Zhao B."/>
            <person name="Zheng H."/>
            <person name="Hu Y."/>
            <person name="Lu G."/>
            <person name="Yang C."/>
            <person name="Chen J."/>
            <person name="Shan C."/>
            <person name="Zhang L."/>
            <person name="Zhou Y."/>
            <person name="Wang L."/>
            <person name="Guo W."/>
            <person name="Bai Y."/>
            <person name="Ruan J."/>
            <person name="Shangguan X."/>
            <person name="Mao Y."/>
            <person name="Jiang J."/>
            <person name="Zhu Y."/>
            <person name="Lei J."/>
            <person name="Kang H."/>
            <person name="Chen S."/>
            <person name="He X."/>
            <person name="Wang R."/>
            <person name="Wang Y."/>
            <person name="Chen J."/>
            <person name="Wang L."/>
            <person name="Yu S."/>
            <person name="Wang B."/>
            <person name="Wei J."/>
            <person name="Song S."/>
            <person name="Lu X."/>
            <person name="Gao Z."/>
            <person name="Gu W."/>
            <person name="Deng X."/>
            <person name="Ma D."/>
            <person name="Wang S."/>
            <person name="Liang W."/>
            <person name="Fang L."/>
            <person name="Cai C."/>
            <person name="Zhu X."/>
            <person name="Zhou B."/>
            <person name="Zhang Y."/>
            <person name="Chen Z."/>
            <person name="Xu S."/>
            <person name="Zhu R."/>
            <person name="Wang S."/>
            <person name="Zhang T."/>
            <person name="Zhao G."/>
        </authorList>
    </citation>
    <scope>NUCLEOTIDE SEQUENCE [LARGE SCALE GENOMIC DNA]</scope>
    <source>
        <strain evidence="11">cv. Xinhai21</strain>
        <tissue evidence="10">Leaf</tissue>
    </source>
</reference>
<evidence type="ECO:0000256" key="4">
    <source>
        <dbReference type="ARBA" id="ARBA00022723"/>
    </source>
</evidence>
<evidence type="ECO:0000256" key="6">
    <source>
        <dbReference type="ARBA" id="ARBA00022786"/>
    </source>
</evidence>
<evidence type="ECO:0000256" key="1">
    <source>
        <dbReference type="ARBA" id="ARBA00000900"/>
    </source>
</evidence>
<evidence type="ECO:0000313" key="10">
    <source>
        <dbReference type="EMBL" id="PPR99363.1"/>
    </source>
</evidence>
<dbReference type="OrthoDB" id="8062037at2759"/>
<dbReference type="AlphaFoldDB" id="A0A2P5X7Q4"/>
<evidence type="ECO:0000256" key="3">
    <source>
        <dbReference type="ARBA" id="ARBA00022679"/>
    </source>
</evidence>
<dbReference type="InterPro" id="IPR045191">
    <property type="entry name" value="MBR1/2-like"/>
</dbReference>
<gene>
    <name evidence="10" type="ORF">GOBAR_AA21310</name>
</gene>
<dbReference type="PANTHER" id="PTHR22937:SF122">
    <property type="entry name" value="RING-TYPE E3 UBIQUITIN TRANSFERASE"/>
    <property type="match status" value="1"/>
</dbReference>
<dbReference type="GO" id="GO:0008270">
    <property type="term" value="F:zinc ion binding"/>
    <property type="evidence" value="ECO:0007669"/>
    <property type="project" value="UniProtKB-KW"/>
</dbReference>
<keyword evidence="3" id="KW-0808">Transferase</keyword>
<name>A0A2P5X7Q4_GOSBA</name>
<evidence type="ECO:0000256" key="2">
    <source>
        <dbReference type="ARBA" id="ARBA00012483"/>
    </source>
</evidence>
<organism evidence="10 11">
    <name type="scientific">Gossypium barbadense</name>
    <name type="common">Sea Island cotton</name>
    <name type="synonym">Hibiscus barbadensis</name>
    <dbReference type="NCBI Taxonomy" id="3634"/>
    <lineage>
        <taxon>Eukaryota</taxon>
        <taxon>Viridiplantae</taxon>
        <taxon>Streptophyta</taxon>
        <taxon>Embryophyta</taxon>
        <taxon>Tracheophyta</taxon>
        <taxon>Spermatophyta</taxon>
        <taxon>Magnoliopsida</taxon>
        <taxon>eudicotyledons</taxon>
        <taxon>Gunneridae</taxon>
        <taxon>Pentapetalae</taxon>
        <taxon>rosids</taxon>
        <taxon>malvids</taxon>
        <taxon>Malvales</taxon>
        <taxon>Malvaceae</taxon>
        <taxon>Malvoideae</taxon>
        <taxon>Gossypium</taxon>
    </lineage>
</organism>
<dbReference type="SUPFAM" id="SSF57850">
    <property type="entry name" value="RING/U-box"/>
    <property type="match status" value="1"/>
</dbReference>
<dbReference type="InterPro" id="IPR013083">
    <property type="entry name" value="Znf_RING/FYVE/PHD"/>
</dbReference>
<keyword evidence="4" id="KW-0479">Metal-binding</keyword>
<proteinExistence type="predicted"/>
<dbReference type="EC" id="2.3.2.27" evidence="2"/>
<dbReference type="GO" id="GO:0061630">
    <property type="term" value="F:ubiquitin protein ligase activity"/>
    <property type="evidence" value="ECO:0007669"/>
    <property type="project" value="UniProtKB-EC"/>
</dbReference>